<evidence type="ECO:0000256" key="1">
    <source>
        <dbReference type="ARBA" id="ARBA00022676"/>
    </source>
</evidence>
<name>A0A154V0H2_9MICO</name>
<dbReference type="Gene3D" id="3.40.50.2000">
    <property type="entry name" value="Glycogen Phosphorylase B"/>
    <property type="match status" value="2"/>
</dbReference>
<dbReference type="InterPro" id="IPR028098">
    <property type="entry name" value="Glyco_trans_4-like_N"/>
</dbReference>
<feature type="domain" description="Glycosyltransferase subfamily 4-like N-terminal" evidence="3">
    <location>
        <begin position="12"/>
        <end position="146"/>
    </location>
</feature>
<evidence type="ECO:0000256" key="2">
    <source>
        <dbReference type="ARBA" id="ARBA00022679"/>
    </source>
</evidence>
<organism evidence="4 5">
    <name type="scientific">Clavibacter tessellarius</name>
    <dbReference type="NCBI Taxonomy" id="31965"/>
    <lineage>
        <taxon>Bacteria</taxon>
        <taxon>Bacillati</taxon>
        <taxon>Actinomycetota</taxon>
        <taxon>Actinomycetes</taxon>
        <taxon>Micrococcales</taxon>
        <taxon>Microbacteriaceae</taxon>
        <taxon>Clavibacter</taxon>
    </lineage>
</organism>
<reference evidence="4 5" key="1">
    <citation type="submission" date="2016-01" db="EMBL/GenBank/DDBJ databases">
        <title>Draft genome sequence of Clavibacter michiganensis subsp. tessellarius DOAB 609.</title>
        <authorList>
            <person name="Tambong J.T."/>
        </authorList>
    </citation>
    <scope>NUCLEOTIDE SEQUENCE [LARGE SCALE GENOMIC DNA]</scope>
    <source>
        <strain evidence="4 5">DOAB 609</strain>
    </source>
</reference>
<gene>
    <name evidence="4" type="ORF">AWH51_11850</name>
</gene>
<keyword evidence="1" id="KW-0328">Glycosyltransferase</keyword>
<accession>A0A154V0H2</accession>
<dbReference type="CDD" id="cd03801">
    <property type="entry name" value="GT4_PimA-like"/>
    <property type="match status" value="1"/>
</dbReference>
<dbReference type="EMBL" id="LQXA01000035">
    <property type="protein sequence ID" value="KZC94861.1"/>
    <property type="molecule type" value="Genomic_DNA"/>
</dbReference>
<proteinExistence type="predicted"/>
<dbReference type="Proteomes" id="UP000076218">
    <property type="component" value="Unassembled WGS sequence"/>
</dbReference>
<dbReference type="RefSeq" id="WP_063071905.1">
    <property type="nucleotide sequence ID" value="NZ_LQXA01000035.1"/>
</dbReference>
<dbReference type="AlphaFoldDB" id="A0A154V0H2"/>
<protein>
    <recommendedName>
        <fullName evidence="3">Glycosyltransferase subfamily 4-like N-terminal domain-containing protein</fullName>
    </recommendedName>
</protein>
<dbReference type="Pfam" id="PF13692">
    <property type="entry name" value="Glyco_trans_1_4"/>
    <property type="match status" value="1"/>
</dbReference>
<keyword evidence="2" id="KW-0808">Transferase</keyword>
<dbReference type="PANTHER" id="PTHR12526">
    <property type="entry name" value="GLYCOSYLTRANSFERASE"/>
    <property type="match status" value="1"/>
</dbReference>
<dbReference type="Pfam" id="PF13439">
    <property type="entry name" value="Glyco_transf_4"/>
    <property type="match status" value="1"/>
</dbReference>
<evidence type="ECO:0000313" key="5">
    <source>
        <dbReference type="Proteomes" id="UP000076218"/>
    </source>
</evidence>
<comment type="caution">
    <text evidence="4">The sequence shown here is derived from an EMBL/GenBank/DDBJ whole genome shotgun (WGS) entry which is preliminary data.</text>
</comment>
<dbReference type="STRING" id="31965.AWH51_11850"/>
<evidence type="ECO:0000259" key="3">
    <source>
        <dbReference type="Pfam" id="PF13439"/>
    </source>
</evidence>
<evidence type="ECO:0000313" key="4">
    <source>
        <dbReference type="EMBL" id="KZC94861.1"/>
    </source>
</evidence>
<dbReference type="SUPFAM" id="SSF53756">
    <property type="entry name" value="UDP-Glycosyltransferase/glycogen phosphorylase"/>
    <property type="match status" value="1"/>
</dbReference>
<sequence length="342" mass="36267">MRILQLLLRPQIGGAETLVASLAAEWSRLGHTAELAYLDPEGASTGKVARGRRLRRVIRDIDPDLVVSHSALPNLYSAIVTPRRTPLLSVLHSATDDFASPLLRQAEAHSRRRARAVIAVSRKQVDEYAAHFPRRARPVLVPNGVSGELPRRSGAPGQPARVITMARVASQKEPELWLDVVDRFARGDAAVAFSWLGPILRTDPRIARFWEDVRARGLERLLPGPSDDVGADLASADLCFHPSSREAHSIGVLEAAAVGLPVVCSADVAATLPSHVPAATFASGDASSAEAAIRSVLSDLPAALDRAASTSARVRAEFSIGATAGAYLRIAGVAGPREADAG</sequence>
<dbReference type="GO" id="GO:0016757">
    <property type="term" value="F:glycosyltransferase activity"/>
    <property type="evidence" value="ECO:0007669"/>
    <property type="project" value="UniProtKB-KW"/>
</dbReference>